<evidence type="ECO:0000313" key="9">
    <source>
        <dbReference type="Proteomes" id="UP000637720"/>
    </source>
</evidence>
<reference evidence="8" key="2">
    <citation type="submission" date="2020-09" db="EMBL/GenBank/DDBJ databases">
        <authorList>
            <person name="Sun Q."/>
            <person name="Ohkuma M."/>
        </authorList>
    </citation>
    <scope>NUCLEOTIDE SEQUENCE</scope>
    <source>
        <strain evidence="8">JCM 14719</strain>
    </source>
</reference>
<feature type="domain" description="Pseudouridine synthase RsuA/RluA-like" evidence="7">
    <location>
        <begin position="96"/>
        <end position="248"/>
    </location>
</feature>
<dbReference type="InterPro" id="IPR006145">
    <property type="entry name" value="PsdUridine_synth_RsuA/RluA"/>
</dbReference>
<dbReference type="InterPro" id="IPR036986">
    <property type="entry name" value="S4_RNA-bd_sf"/>
</dbReference>
<comment type="similarity">
    <text evidence="2 6">Belongs to the pseudouridine synthase RluA family.</text>
</comment>
<name>A0A8J3B9X5_9BACI</name>
<dbReference type="Pfam" id="PF00849">
    <property type="entry name" value="PseudoU_synth_2"/>
    <property type="match status" value="1"/>
</dbReference>
<keyword evidence="3 6" id="KW-0413">Isomerase</keyword>
<feature type="active site" evidence="4">
    <location>
        <position position="146"/>
    </location>
</feature>
<evidence type="ECO:0000256" key="5">
    <source>
        <dbReference type="PROSITE-ProRule" id="PRU00182"/>
    </source>
</evidence>
<dbReference type="SUPFAM" id="SSF55120">
    <property type="entry name" value="Pseudouridine synthase"/>
    <property type="match status" value="1"/>
</dbReference>
<dbReference type="CDD" id="cd00165">
    <property type="entry name" value="S4"/>
    <property type="match status" value="1"/>
</dbReference>
<comment type="caution">
    <text evidence="8">The sequence shown here is derived from an EMBL/GenBank/DDBJ whole genome shotgun (WGS) entry which is preliminary data.</text>
</comment>
<dbReference type="Proteomes" id="UP000637720">
    <property type="component" value="Unassembled WGS sequence"/>
</dbReference>
<gene>
    <name evidence="8" type="ORF">GCM10007043_00680</name>
</gene>
<dbReference type="NCBIfam" id="TIGR00005">
    <property type="entry name" value="rluA_subfam"/>
    <property type="match status" value="1"/>
</dbReference>
<dbReference type="EC" id="5.4.99.-" evidence="6"/>
<dbReference type="InterPro" id="IPR050188">
    <property type="entry name" value="RluA_PseudoU_synthase"/>
</dbReference>
<reference evidence="8" key="1">
    <citation type="journal article" date="2014" name="Int. J. Syst. Evol. Microbiol.">
        <title>Complete genome sequence of Corynebacterium casei LMG S-19264T (=DSM 44701T), isolated from a smear-ripened cheese.</title>
        <authorList>
            <consortium name="US DOE Joint Genome Institute (JGI-PGF)"/>
            <person name="Walter F."/>
            <person name="Albersmeier A."/>
            <person name="Kalinowski J."/>
            <person name="Ruckert C."/>
        </authorList>
    </citation>
    <scope>NUCLEOTIDE SEQUENCE</scope>
    <source>
        <strain evidence="8">JCM 14719</strain>
    </source>
</reference>
<dbReference type="Gene3D" id="3.30.2350.10">
    <property type="entry name" value="Pseudouridine synthase"/>
    <property type="match status" value="1"/>
</dbReference>
<organism evidence="8 9">
    <name type="scientific">Calditerricola satsumensis</name>
    <dbReference type="NCBI Taxonomy" id="373054"/>
    <lineage>
        <taxon>Bacteria</taxon>
        <taxon>Bacillati</taxon>
        <taxon>Bacillota</taxon>
        <taxon>Bacilli</taxon>
        <taxon>Bacillales</taxon>
        <taxon>Bacillaceae</taxon>
        <taxon>Calditerricola</taxon>
    </lineage>
</organism>
<dbReference type="RefSeq" id="WP_054670551.1">
    <property type="nucleotide sequence ID" value="NZ_BMOF01000001.1"/>
</dbReference>
<dbReference type="SUPFAM" id="SSF55174">
    <property type="entry name" value="Alpha-L RNA-binding motif"/>
    <property type="match status" value="1"/>
</dbReference>
<dbReference type="GO" id="GO:0009982">
    <property type="term" value="F:pseudouridine synthase activity"/>
    <property type="evidence" value="ECO:0007669"/>
    <property type="project" value="InterPro"/>
</dbReference>
<accession>A0A8J3B9X5</accession>
<dbReference type="GO" id="GO:0140098">
    <property type="term" value="F:catalytic activity, acting on RNA"/>
    <property type="evidence" value="ECO:0007669"/>
    <property type="project" value="UniProtKB-ARBA"/>
</dbReference>
<evidence type="ECO:0000313" key="8">
    <source>
        <dbReference type="EMBL" id="GGJ90868.1"/>
    </source>
</evidence>
<evidence type="ECO:0000256" key="1">
    <source>
        <dbReference type="ARBA" id="ARBA00000073"/>
    </source>
</evidence>
<dbReference type="PROSITE" id="PS50889">
    <property type="entry name" value="S4"/>
    <property type="match status" value="1"/>
</dbReference>
<dbReference type="GO" id="GO:0006396">
    <property type="term" value="P:RNA processing"/>
    <property type="evidence" value="ECO:0007669"/>
    <property type="project" value="UniProtKB-ARBA"/>
</dbReference>
<evidence type="ECO:0000256" key="4">
    <source>
        <dbReference type="PIRSR" id="PIRSR606225-1"/>
    </source>
</evidence>
<dbReference type="PANTHER" id="PTHR21600">
    <property type="entry name" value="MITOCHONDRIAL RNA PSEUDOURIDINE SYNTHASE"/>
    <property type="match status" value="1"/>
</dbReference>
<sequence length="311" mass="34655">MVTHIVSKGESGKKLHRLLRHLLPNMPLGRLYKLIDKGLVRVNGKRKKKDYAVAEGDVLTFFMAEEEFRQAASGPRRPKFIGVPTDLDVVYEDDALLVINKPPGLLVHPDRTEYKNTLIARVHAYLYRKGELDSRVFLPAAAGRLDRNTSGLVLIGKTAGMLHQLNRWHQERAIGKVYLTVVEGTPPAEGEIRRALVRDPDANRTCVASGGKEAVTRYRVLDARGGYALVEVELVSGRTHQIRAHFQSIGHPLLGDVKYGGRPAFGVNHQLLHAWRVTLPDGRAFVAPLPDRFARVVQAIGLRVPEEEGTR</sequence>
<dbReference type="Gene3D" id="3.10.290.10">
    <property type="entry name" value="RNA-binding S4 domain"/>
    <property type="match status" value="1"/>
</dbReference>
<evidence type="ECO:0000259" key="7">
    <source>
        <dbReference type="Pfam" id="PF00849"/>
    </source>
</evidence>
<dbReference type="GO" id="GO:0001522">
    <property type="term" value="P:pseudouridine synthesis"/>
    <property type="evidence" value="ECO:0007669"/>
    <property type="project" value="InterPro"/>
</dbReference>
<dbReference type="EMBL" id="BMOF01000001">
    <property type="protein sequence ID" value="GGJ90868.1"/>
    <property type="molecule type" value="Genomic_DNA"/>
</dbReference>
<dbReference type="GO" id="GO:0003723">
    <property type="term" value="F:RNA binding"/>
    <property type="evidence" value="ECO:0007669"/>
    <property type="project" value="UniProtKB-KW"/>
</dbReference>
<dbReference type="InterPro" id="IPR006225">
    <property type="entry name" value="PsdUridine_synth_RluC/D"/>
</dbReference>
<evidence type="ECO:0000256" key="2">
    <source>
        <dbReference type="ARBA" id="ARBA00010876"/>
    </source>
</evidence>
<keyword evidence="5" id="KW-0694">RNA-binding</keyword>
<dbReference type="CDD" id="cd02869">
    <property type="entry name" value="PseudoU_synth_RluA_like"/>
    <property type="match status" value="1"/>
</dbReference>
<evidence type="ECO:0000256" key="6">
    <source>
        <dbReference type="RuleBase" id="RU362028"/>
    </source>
</evidence>
<proteinExistence type="inferred from homology"/>
<evidence type="ECO:0000256" key="3">
    <source>
        <dbReference type="ARBA" id="ARBA00023235"/>
    </source>
</evidence>
<comment type="catalytic activity">
    <reaction evidence="1 6">
        <text>a uridine in RNA = a pseudouridine in RNA</text>
        <dbReference type="Rhea" id="RHEA:48348"/>
        <dbReference type="Rhea" id="RHEA-COMP:12068"/>
        <dbReference type="Rhea" id="RHEA-COMP:12069"/>
        <dbReference type="ChEBI" id="CHEBI:65314"/>
        <dbReference type="ChEBI" id="CHEBI:65315"/>
    </reaction>
</comment>
<dbReference type="InterPro" id="IPR020103">
    <property type="entry name" value="PsdUridine_synth_cat_dom_sf"/>
</dbReference>
<dbReference type="AlphaFoldDB" id="A0A8J3B9X5"/>
<keyword evidence="9" id="KW-1185">Reference proteome</keyword>
<protein>
    <recommendedName>
        <fullName evidence="6">Pseudouridine synthase</fullName>
        <ecNumber evidence="6">5.4.99.-</ecNumber>
    </recommendedName>
</protein>
<comment type="function">
    <text evidence="6">Responsible for synthesis of pseudouridine from uracil.</text>
</comment>